<evidence type="ECO:0000313" key="11">
    <source>
        <dbReference type="EMBL" id="TCL68540.1"/>
    </source>
</evidence>
<keyword evidence="4" id="KW-0902">Two-component regulatory system</keyword>
<name>A0A4R1RR91_HYDET</name>
<feature type="modified residue" description="4-aspartylphosphate" evidence="8">
    <location>
        <position position="55"/>
    </location>
</feature>
<dbReference type="OrthoDB" id="342399at2"/>
<comment type="caution">
    <text evidence="11">The sequence shown here is derived from an EMBL/GenBank/DDBJ whole genome shotgun (WGS) entry which is preliminary data.</text>
</comment>
<dbReference type="PRINTS" id="PR00032">
    <property type="entry name" value="HTHARAC"/>
</dbReference>
<dbReference type="SUPFAM" id="SSF52172">
    <property type="entry name" value="CheY-like"/>
    <property type="match status" value="1"/>
</dbReference>
<dbReference type="GO" id="GO:0005737">
    <property type="term" value="C:cytoplasm"/>
    <property type="evidence" value="ECO:0007669"/>
    <property type="project" value="UniProtKB-SubCell"/>
</dbReference>
<dbReference type="InterPro" id="IPR018060">
    <property type="entry name" value="HTH_AraC"/>
</dbReference>
<dbReference type="GO" id="GO:0003700">
    <property type="term" value="F:DNA-binding transcription factor activity"/>
    <property type="evidence" value="ECO:0007669"/>
    <property type="project" value="InterPro"/>
</dbReference>
<keyword evidence="5" id="KW-0805">Transcription regulation</keyword>
<evidence type="ECO:0000256" key="6">
    <source>
        <dbReference type="ARBA" id="ARBA00023125"/>
    </source>
</evidence>
<protein>
    <submittedName>
        <fullName evidence="11">Two-component system response regulator YesN</fullName>
    </submittedName>
</protein>
<feature type="domain" description="HTH araC/xylS-type" evidence="9">
    <location>
        <begin position="323"/>
        <end position="421"/>
    </location>
</feature>
<dbReference type="InterPro" id="IPR018062">
    <property type="entry name" value="HTH_AraC-typ_CS"/>
</dbReference>
<dbReference type="InterPro" id="IPR011006">
    <property type="entry name" value="CheY-like_superfamily"/>
</dbReference>
<keyword evidence="3 8" id="KW-0597">Phosphoprotein</keyword>
<accession>A0A4R1RR91</accession>
<feature type="domain" description="Response regulatory" evidence="10">
    <location>
        <begin position="3"/>
        <end position="120"/>
    </location>
</feature>
<dbReference type="InterPro" id="IPR009057">
    <property type="entry name" value="Homeodomain-like_sf"/>
</dbReference>
<dbReference type="EMBL" id="SLUN01000013">
    <property type="protein sequence ID" value="TCL68540.1"/>
    <property type="molecule type" value="Genomic_DNA"/>
</dbReference>
<dbReference type="Pfam" id="PF17853">
    <property type="entry name" value="GGDEF_2"/>
    <property type="match status" value="1"/>
</dbReference>
<dbReference type="PROSITE" id="PS50110">
    <property type="entry name" value="RESPONSE_REGULATORY"/>
    <property type="match status" value="1"/>
</dbReference>
<keyword evidence="7" id="KW-0804">Transcription</keyword>
<evidence type="ECO:0000259" key="9">
    <source>
        <dbReference type="PROSITE" id="PS01124"/>
    </source>
</evidence>
<evidence type="ECO:0000259" key="10">
    <source>
        <dbReference type="PROSITE" id="PS50110"/>
    </source>
</evidence>
<comment type="subcellular location">
    <subcellularLocation>
        <location evidence="1">Cytoplasm</location>
    </subcellularLocation>
</comment>
<sequence length="423" mass="47368">MLTMLIVDDEYWVRMGIRETIHWESHGFQIIGEAGNGREGLAAAAALTPDIIITDIRMPLMDGVEFMAELRAVGIDSRIIVLSGYEEFDYARSAIRFGASAYLLKPIENQQLVETVLSVGGSIQEARKAKQHYDELKEELPAIQKQFILDLLAGSGGAETALRAKWNRLELPLSFENPMVLVLKPLDLRLLTRQFSREQLEAFGATLQERFAAVFFGPWGFRGMVLDKNNEEIIGIIQADHYEEMPIATVKAACRELLAQLSQSLGREYPLTIGIGGPAPALTGLSGAYQEALTACEHRGLPGLSRVYWAKDDGVGDCHPLVKAAVAYLRQHLEREITVELVARELFVSPSHLMHLFKAELGKTFNDCLVEYRIERAKELLRENSYKIYEVCAKVGYNDTKYFSQLFKKVTGFSPSEYGKITS</sequence>
<dbReference type="SMART" id="SM00342">
    <property type="entry name" value="HTH_ARAC"/>
    <property type="match status" value="1"/>
</dbReference>
<organism evidence="11 12">
    <name type="scientific">Hydrogenispora ethanolica</name>
    <dbReference type="NCBI Taxonomy" id="1082276"/>
    <lineage>
        <taxon>Bacteria</taxon>
        <taxon>Bacillati</taxon>
        <taxon>Bacillota</taxon>
        <taxon>Hydrogenispora</taxon>
    </lineage>
</organism>
<evidence type="ECO:0000256" key="4">
    <source>
        <dbReference type="ARBA" id="ARBA00023012"/>
    </source>
</evidence>
<evidence type="ECO:0000256" key="3">
    <source>
        <dbReference type="ARBA" id="ARBA00022553"/>
    </source>
</evidence>
<keyword evidence="2" id="KW-0963">Cytoplasm</keyword>
<dbReference type="PROSITE" id="PS01124">
    <property type="entry name" value="HTH_ARAC_FAMILY_2"/>
    <property type="match status" value="1"/>
</dbReference>
<dbReference type="RefSeq" id="WP_132014526.1">
    <property type="nucleotide sequence ID" value="NZ_SLUN01000013.1"/>
</dbReference>
<reference evidence="11 12" key="1">
    <citation type="submission" date="2019-03" db="EMBL/GenBank/DDBJ databases">
        <title>Genomic Encyclopedia of Type Strains, Phase IV (KMG-IV): sequencing the most valuable type-strain genomes for metagenomic binning, comparative biology and taxonomic classification.</title>
        <authorList>
            <person name="Goeker M."/>
        </authorList>
    </citation>
    <scope>NUCLEOTIDE SEQUENCE [LARGE SCALE GENOMIC DNA]</scope>
    <source>
        <strain evidence="11 12">LX-B</strain>
    </source>
</reference>
<proteinExistence type="predicted"/>
<dbReference type="Proteomes" id="UP000295008">
    <property type="component" value="Unassembled WGS sequence"/>
</dbReference>
<dbReference type="CDD" id="cd17536">
    <property type="entry name" value="REC_YesN-like"/>
    <property type="match status" value="1"/>
</dbReference>
<dbReference type="GO" id="GO:0000160">
    <property type="term" value="P:phosphorelay signal transduction system"/>
    <property type="evidence" value="ECO:0007669"/>
    <property type="project" value="UniProtKB-KW"/>
</dbReference>
<dbReference type="Gene3D" id="3.40.50.2300">
    <property type="match status" value="1"/>
</dbReference>
<dbReference type="Pfam" id="PF12833">
    <property type="entry name" value="HTH_18"/>
    <property type="match status" value="1"/>
</dbReference>
<dbReference type="PANTHER" id="PTHR42713">
    <property type="entry name" value="HISTIDINE KINASE-RELATED"/>
    <property type="match status" value="1"/>
</dbReference>
<evidence type="ECO:0000256" key="7">
    <source>
        <dbReference type="ARBA" id="ARBA00023163"/>
    </source>
</evidence>
<dbReference type="InterPro" id="IPR001789">
    <property type="entry name" value="Sig_transdc_resp-reg_receiver"/>
</dbReference>
<dbReference type="GO" id="GO:0043565">
    <property type="term" value="F:sequence-specific DNA binding"/>
    <property type="evidence" value="ECO:0007669"/>
    <property type="project" value="InterPro"/>
</dbReference>
<dbReference type="InterPro" id="IPR041522">
    <property type="entry name" value="CdaR_GGDEF"/>
</dbReference>
<dbReference type="PROSITE" id="PS00041">
    <property type="entry name" value="HTH_ARAC_FAMILY_1"/>
    <property type="match status" value="1"/>
</dbReference>
<dbReference type="PANTHER" id="PTHR42713:SF3">
    <property type="entry name" value="TRANSCRIPTIONAL REGULATORY PROTEIN HPTR"/>
    <property type="match status" value="1"/>
</dbReference>
<dbReference type="InterPro" id="IPR020449">
    <property type="entry name" value="Tscrpt_reg_AraC-type_HTH"/>
</dbReference>
<evidence type="ECO:0000256" key="5">
    <source>
        <dbReference type="ARBA" id="ARBA00023015"/>
    </source>
</evidence>
<evidence type="ECO:0000256" key="2">
    <source>
        <dbReference type="ARBA" id="ARBA00022490"/>
    </source>
</evidence>
<gene>
    <name evidence="11" type="ORF">EDC14_101381</name>
</gene>
<keyword evidence="6" id="KW-0238">DNA-binding</keyword>
<evidence type="ECO:0000256" key="8">
    <source>
        <dbReference type="PROSITE-ProRule" id="PRU00169"/>
    </source>
</evidence>
<evidence type="ECO:0000313" key="12">
    <source>
        <dbReference type="Proteomes" id="UP000295008"/>
    </source>
</evidence>
<dbReference type="SUPFAM" id="SSF46689">
    <property type="entry name" value="Homeodomain-like"/>
    <property type="match status" value="2"/>
</dbReference>
<dbReference type="SMART" id="SM00448">
    <property type="entry name" value="REC"/>
    <property type="match status" value="1"/>
</dbReference>
<dbReference type="Gene3D" id="1.10.10.60">
    <property type="entry name" value="Homeodomain-like"/>
    <property type="match status" value="2"/>
</dbReference>
<dbReference type="AlphaFoldDB" id="A0A4R1RR91"/>
<evidence type="ECO:0000256" key="1">
    <source>
        <dbReference type="ARBA" id="ARBA00004496"/>
    </source>
</evidence>
<keyword evidence="12" id="KW-1185">Reference proteome</keyword>
<dbReference type="InterPro" id="IPR051552">
    <property type="entry name" value="HptR"/>
</dbReference>
<dbReference type="Pfam" id="PF00072">
    <property type="entry name" value="Response_reg"/>
    <property type="match status" value="1"/>
</dbReference>